<reference evidence="2" key="1">
    <citation type="journal article" date="2019" name="Int. J. Syst. Evol. Microbiol.">
        <title>The Global Catalogue of Microorganisms (GCM) 10K type strain sequencing project: providing services to taxonomists for standard genome sequencing and annotation.</title>
        <authorList>
            <consortium name="The Broad Institute Genomics Platform"/>
            <consortium name="The Broad Institute Genome Sequencing Center for Infectious Disease"/>
            <person name="Wu L."/>
            <person name="Ma J."/>
        </authorList>
    </citation>
    <scope>NUCLEOTIDE SEQUENCE [LARGE SCALE GENOMIC DNA]</scope>
    <source>
        <strain evidence="2">CGMCC 1.13718</strain>
    </source>
</reference>
<gene>
    <name evidence="1" type="ORF">ACFQBM_18935</name>
</gene>
<organism evidence="1 2">
    <name type="scientific">Microbulbifer taiwanensis</name>
    <dbReference type="NCBI Taxonomy" id="986746"/>
    <lineage>
        <taxon>Bacteria</taxon>
        <taxon>Pseudomonadati</taxon>
        <taxon>Pseudomonadota</taxon>
        <taxon>Gammaproteobacteria</taxon>
        <taxon>Cellvibrionales</taxon>
        <taxon>Microbulbiferaceae</taxon>
        <taxon>Microbulbifer</taxon>
    </lineage>
</organism>
<dbReference type="EMBL" id="JBHSVR010000001">
    <property type="protein sequence ID" value="MFC6635355.1"/>
    <property type="molecule type" value="Genomic_DNA"/>
</dbReference>
<dbReference type="Proteomes" id="UP001596425">
    <property type="component" value="Unassembled WGS sequence"/>
</dbReference>
<comment type="caution">
    <text evidence="1">The sequence shown here is derived from an EMBL/GenBank/DDBJ whole genome shotgun (WGS) entry which is preliminary data.</text>
</comment>
<keyword evidence="2" id="KW-1185">Reference proteome</keyword>
<proteinExistence type="predicted"/>
<protein>
    <submittedName>
        <fullName evidence="1">Uncharacterized protein</fullName>
    </submittedName>
</protein>
<name>A0ABW1YTE2_9GAMM</name>
<accession>A0ABW1YTE2</accession>
<dbReference type="RefSeq" id="WP_377516664.1">
    <property type="nucleotide sequence ID" value="NZ_JBHSVR010000001.1"/>
</dbReference>
<evidence type="ECO:0000313" key="1">
    <source>
        <dbReference type="EMBL" id="MFC6635355.1"/>
    </source>
</evidence>
<sequence length="47" mass="5606">MNKKKEYHLQQRMKILVHHLEQIKESVMEDMRPAKHLGVHAASHLAY</sequence>
<evidence type="ECO:0000313" key="2">
    <source>
        <dbReference type="Proteomes" id="UP001596425"/>
    </source>
</evidence>